<organism evidence="2 3">
    <name type="scientific">Nonomuraea jabiensis</name>
    <dbReference type="NCBI Taxonomy" id="882448"/>
    <lineage>
        <taxon>Bacteria</taxon>
        <taxon>Bacillati</taxon>
        <taxon>Actinomycetota</taxon>
        <taxon>Actinomycetes</taxon>
        <taxon>Streptosporangiales</taxon>
        <taxon>Streptosporangiaceae</taxon>
        <taxon>Nonomuraea</taxon>
    </lineage>
</organism>
<keyword evidence="3" id="KW-1185">Reference proteome</keyword>
<feature type="transmembrane region" description="Helical" evidence="1">
    <location>
        <begin position="21"/>
        <end position="42"/>
    </location>
</feature>
<comment type="caution">
    <text evidence="2">The sequence shown here is derived from an EMBL/GenBank/DDBJ whole genome shotgun (WGS) entry which is preliminary data.</text>
</comment>
<feature type="transmembrane region" description="Helical" evidence="1">
    <location>
        <begin position="54"/>
        <end position="75"/>
    </location>
</feature>
<feature type="transmembrane region" description="Helical" evidence="1">
    <location>
        <begin position="81"/>
        <end position="106"/>
    </location>
</feature>
<evidence type="ECO:0000313" key="3">
    <source>
        <dbReference type="Proteomes" id="UP000579153"/>
    </source>
</evidence>
<dbReference type="Proteomes" id="UP000579153">
    <property type="component" value="Unassembled WGS sequence"/>
</dbReference>
<sequence>MTAQQTLAAPPATWPMWALKVVAPLHAVALLFEAVAAGLLLSTPGGRSLHMATAVALLVIGIVHVVVAILVRWPGGGKATFILPAVILLVATVVQAILGVAGLKVLHVPLGVLMFHGGVEQLNRVMARQ</sequence>
<keyword evidence="1" id="KW-0812">Transmembrane</keyword>
<dbReference type="RefSeq" id="WP_221519299.1">
    <property type="nucleotide sequence ID" value="NZ_JACHMB010000001.1"/>
</dbReference>
<proteinExistence type="predicted"/>
<dbReference type="AlphaFoldDB" id="A0A7W9L9V2"/>
<keyword evidence="1" id="KW-1133">Transmembrane helix</keyword>
<dbReference type="EMBL" id="JACHMB010000001">
    <property type="protein sequence ID" value="MBB5775813.1"/>
    <property type="molecule type" value="Genomic_DNA"/>
</dbReference>
<name>A0A7W9L9V2_9ACTN</name>
<reference evidence="2 3" key="1">
    <citation type="submission" date="2020-08" db="EMBL/GenBank/DDBJ databases">
        <title>Sequencing the genomes of 1000 actinobacteria strains.</title>
        <authorList>
            <person name="Klenk H.-P."/>
        </authorList>
    </citation>
    <scope>NUCLEOTIDE SEQUENCE [LARGE SCALE GENOMIC DNA]</scope>
    <source>
        <strain evidence="2 3">DSM 45507</strain>
    </source>
</reference>
<accession>A0A7W9L9V2</accession>
<evidence type="ECO:0000256" key="1">
    <source>
        <dbReference type="SAM" id="Phobius"/>
    </source>
</evidence>
<gene>
    <name evidence="2" type="ORF">HD596_002569</name>
</gene>
<protein>
    <submittedName>
        <fullName evidence="2">FtsH-binding integral membrane protein</fullName>
    </submittedName>
</protein>
<keyword evidence="1" id="KW-0472">Membrane</keyword>
<evidence type="ECO:0000313" key="2">
    <source>
        <dbReference type="EMBL" id="MBB5775813.1"/>
    </source>
</evidence>